<dbReference type="SUPFAM" id="SSF88713">
    <property type="entry name" value="Glycoside hydrolase/deacetylase"/>
    <property type="match status" value="1"/>
</dbReference>
<dbReference type="Gene3D" id="3.20.20.370">
    <property type="entry name" value="Glycoside hydrolase/deacetylase"/>
    <property type="match status" value="1"/>
</dbReference>
<evidence type="ECO:0000313" key="2">
    <source>
        <dbReference type="Proteomes" id="UP000239203"/>
    </source>
</evidence>
<evidence type="ECO:0000313" key="1">
    <source>
        <dbReference type="EMBL" id="PPK67851.1"/>
    </source>
</evidence>
<accession>A0A2S6GRU7</accession>
<reference evidence="1 2" key="1">
    <citation type="submission" date="2018-02" db="EMBL/GenBank/DDBJ databases">
        <title>Genomic Encyclopedia of Archaeal and Bacterial Type Strains, Phase II (KMG-II): from individual species to whole genera.</title>
        <authorList>
            <person name="Goeker M."/>
        </authorList>
    </citation>
    <scope>NUCLEOTIDE SEQUENCE [LARGE SCALE GENOMIC DNA]</scope>
    <source>
        <strain evidence="1 2">YU 961-1</strain>
    </source>
</reference>
<dbReference type="InterPro" id="IPR011330">
    <property type="entry name" value="Glyco_hydro/deAcase_b/a-brl"/>
</dbReference>
<dbReference type="Proteomes" id="UP000239203">
    <property type="component" value="Unassembled WGS sequence"/>
</dbReference>
<protein>
    <recommendedName>
        <fullName evidence="3">Deacetylase</fullName>
    </recommendedName>
</protein>
<dbReference type="EMBL" id="PTIX01000006">
    <property type="protein sequence ID" value="PPK67851.1"/>
    <property type="molecule type" value="Genomic_DNA"/>
</dbReference>
<comment type="caution">
    <text evidence="1">The sequence shown here is derived from an EMBL/GenBank/DDBJ whole genome shotgun (WGS) entry which is preliminary data.</text>
</comment>
<sequence>MVSLAGVDAPSLSRCAALADELDRRAVPLTLLIAPRHAGTPAEWVQWVRDRHRNGDDVLMHGFDHTPDPRSLTLSLGRRAEFATLPAHEAGLRLTAAMSAMERAALPVDGFAPPRWMASAGTVIALQRKGFRLCADLMSIRDLHTGIRVRARVHALAGSERTESWRGFALVRTAIRTARRGGTVRLAVDAVDLTRSTHRVALLDAVDAALDNAATPLTYRSTTIARAA</sequence>
<gene>
    <name evidence="1" type="ORF">CLV40_10681</name>
</gene>
<dbReference type="Pfam" id="PF10096">
    <property type="entry name" value="DUF2334"/>
    <property type="match status" value="1"/>
</dbReference>
<dbReference type="InterPro" id="IPR018763">
    <property type="entry name" value="DUF2334"/>
</dbReference>
<proteinExistence type="predicted"/>
<evidence type="ECO:0008006" key="3">
    <source>
        <dbReference type="Google" id="ProtNLM"/>
    </source>
</evidence>
<dbReference type="GO" id="GO:0005975">
    <property type="term" value="P:carbohydrate metabolic process"/>
    <property type="evidence" value="ECO:0007669"/>
    <property type="project" value="InterPro"/>
</dbReference>
<organism evidence="1 2">
    <name type="scientific">Actinokineospora auranticolor</name>
    <dbReference type="NCBI Taxonomy" id="155976"/>
    <lineage>
        <taxon>Bacteria</taxon>
        <taxon>Bacillati</taxon>
        <taxon>Actinomycetota</taxon>
        <taxon>Actinomycetes</taxon>
        <taxon>Pseudonocardiales</taxon>
        <taxon>Pseudonocardiaceae</taxon>
        <taxon>Actinokineospora</taxon>
    </lineage>
</organism>
<name>A0A2S6GRU7_9PSEU</name>
<keyword evidence="2" id="KW-1185">Reference proteome</keyword>
<dbReference type="AlphaFoldDB" id="A0A2S6GRU7"/>